<feature type="domain" description="O-antigen ligase-related" evidence="6">
    <location>
        <begin position="198"/>
        <end position="339"/>
    </location>
</feature>
<feature type="transmembrane region" description="Helical" evidence="5">
    <location>
        <begin position="40"/>
        <end position="58"/>
    </location>
</feature>
<accession>A0A554LPS3</accession>
<feature type="transmembrane region" description="Helical" evidence="5">
    <location>
        <begin position="102"/>
        <end position="120"/>
    </location>
</feature>
<feature type="transmembrane region" description="Helical" evidence="5">
    <location>
        <begin position="70"/>
        <end position="90"/>
    </location>
</feature>
<protein>
    <recommendedName>
        <fullName evidence="6">O-antigen ligase-related domain-containing protein</fullName>
    </recommendedName>
</protein>
<dbReference type="InterPro" id="IPR051533">
    <property type="entry name" value="WaaL-like"/>
</dbReference>
<evidence type="ECO:0000313" key="7">
    <source>
        <dbReference type="EMBL" id="TSC94882.1"/>
    </source>
</evidence>
<feature type="transmembrane region" description="Helical" evidence="5">
    <location>
        <begin position="392"/>
        <end position="408"/>
    </location>
</feature>
<dbReference type="Pfam" id="PF04932">
    <property type="entry name" value="Wzy_C"/>
    <property type="match status" value="1"/>
</dbReference>
<feature type="transmembrane region" description="Helical" evidence="5">
    <location>
        <begin position="366"/>
        <end position="386"/>
    </location>
</feature>
<feature type="transmembrane region" description="Helical" evidence="5">
    <location>
        <begin position="238"/>
        <end position="254"/>
    </location>
</feature>
<organism evidence="7 8">
    <name type="scientific">Candidatus Berkelbacteria bacterium Athens1014_28</name>
    <dbReference type="NCBI Taxonomy" id="2017145"/>
    <lineage>
        <taxon>Bacteria</taxon>
        <taxon>Candidatus Berkelbacteria</taxon>
    </lineage>
</organism>
<dbReference type="Proteomes" id="UP000316495">
    <property type="component" value="Unassembled WGS sequence"/>
</dbReference>
<dbReference type="PANTHER" id="PTHR37422:SF13">
    <property type="entry name" value="LIPOPOLYSACCHARIDE BIOSYNTHESIS PROTEIN PA4999-RELATED"/>
    <property type="match status" value="1"/>
</dbReference>
<evidence type="ECO:0000256" key="2">
    <source>
        <dbReference type="ARBA" id="ARBA00022692"/>
    </source>
</evidence>
<feature type="transmembrane region" description="Helical" evidence="5">
    <location>
        <begin position="322"/>
        <end position="345"/>
    </location>
</feature>
<dbReference type="GO" id="GO:0016020">
    <property type="term" value="C:membrane"/>
    <property type="evidence" value="ECO:0007669"/>
    <property type="project" value="UniProtKB-SubCell"/>
</dbReference>
<dbReference type="EMBL" id="VMGN01000004">
    <property type="protein sequence ID" value="TSC94882.1"/>
    <property type="molecule type" value="Genomic_DNA"/>
</dbReference>
<sequence length="410" mass="48045">MNWFNWQQKENLVSILCLHSLYLVVFFAPVYLIRLSIANIPTNLLEIFILISFFLCIFSCKKIQIKKLYAIKKFLIIILFLLLGLITSSIFGKNPLTELGIIKSWFLFPLLFSLLIFVKIDTFKKIEAILKYYYFSSLTLSLLGIIYIASGKLTYDGRLSLFYLSPNHFSMLLAPAALIGFYFIFSTQKTALFQFFQFIILLNFYFTYSYSAWIAVIFSLFLFLLLTKRAFFSKPIHILGIFIVSSVLLISQFQNPKIQNIFNSKNHSSLESRLIIWKVSKKIISENFIWGIGPGNFQETYLSCQKYFPPYPEWAVPQPHNIFLAFWLQTGIIGLLSFLLLIFLWMKDLFFFTIKNDSTQFKKMSALLLVIMLYILLHGLLDTPYWKNDLSLYFWIFFILGLILKENITN</sequence>
<dbReference type="PANTHER" id="PTHR37422">
    <property type="entry name" value="TEICHURONIC ACID BIOSYNTHESIS PROTEIN TUAE"/>
    <property type="match status" value="1"/>
</dbReference>
<dbReference type="AlphaFoldDB" id="A0A554LPS3"/>
<evidence type="ECO:0000256" key="4">
    <source>
        <dbReference type="ARBA" id="ARBA00023136"/>
    </source>
</evidence>
<feature type="transmembrane region" description="Helical" evidence="5">
    <location>
        <begin position="132"/>
        <end position="149"/>
    </location>
</feature>
<evidence type="ECO:0000313" key="8">
    <source>
        <dbReference type="Proteomes" id="UP000316495"/>
    </source>
</evidence>
<name>A0A554LPS3_9BACT</name>
<comment type="caution">
    <text evidence="7">The sequence shown here is derived from an EMBL/GenBank/DDBJ whole genome shotgun (WGS) entry which is preliminary data.</text>
</comment>
<dbReference type="InterPro" id="IPR007016">
    <property type="entry name" value="O-antigen_ligase-rel_domated"/>
</dbReference>
<evidence type="ECO:0000256" key="1">
    <source>
        <dbReference type="ARBA" id="ARBA00004141"/>
    </source>
</evidence>
<keyword evidence="3 5" id="KW-1133">Transmembrane helix</keyword>
<evidence type="ECO:0000259" key="6">
    <source>
        <dbReference type="Pfam" id="PF04932"/>
    </source>
</evidence>
<feature type="transmembrane region" description="Helical" evidence="5">
    <location>
        <begin position="169"/>
        <end position="185"/>
    </location>
</feature>
<feature type="transmembrane region" description="Helical" evidence="5">
    <location>
        <begin position="12"/>
        <end position="34"/>
    </location>
</feature>
<evidence type="ECO:0000256" key="3">
    <source>
        <dbReference type="ARBA" id="ARBA00022989"/>
    </source>
</evidence>
<evidence type="ECO:0000256" key="5">
    <source>
        <dbReference type="SAM" id="Phobius"/>
    </source>
</evidence>
<keyword evidence="4 5" id="KW-0472">Membrane</keyword>
<comment type="subcellular location">
    <subcellularLocation>
        <location evidence="1">Membrane</location>
        <topology evidence="1">Multi-pass membrane protein</topology>
    </subcellularLocation>
</comment>
<reference evidence="7 8" key="1">
    <citation type="submission" date="2017-07" db="EMBL/GenBank/DDBJ databases">
        <title>Mechanisms for carbon and nitrogen cycling indicate functional differentiation within the Candidate Phyla Radiation.</title>
        <authorList>
            <person name="Danczak R.E."/>
            <person name="Johnston M.D."/>
            <person name="Kenah C."/>
            <person name="Slattery M."/>
            <person name="Wrighton K.C."/>
            <person name="Wilkins M.J."/>
        </authorList>
    </citation>
    <scope>NUCLEOTIDE SEQUENCE [LARGE SCALE GENOMIC DNA]</scope>
    <source>
        <strain evidence="7">Athens1014_28</strain>
    </source>
</reference>
<gene>
    <name evidence="7" type="ORF">Athens101428_88</name>
</gene>
<keyword evidence="2 5" id="KW-0812">Transmembrane</keyword>
<proteinExistence type="predicted"/>